<name>A0ABS3C1E4_9BACT</name>
<protein>
    <submittedName>
        <fullName evidence="2">Uncharacterized protein</fullName>
    </submittedName>
</protein>
<sequence length="554" mass="64304">MKHFLSILLRNQFNLFYRFGYTYIPKCQLLEFDGVINESTKEDLIRLFSETTPFEWEEEYLIVHFDKSEVFEGQVINFQIQDIVKVYPLSAQAKSSIETKIDQRIRLEKPVFENILPNVEKTIEKHELEKAIQALWNICDIEDDLNKYISNIGLDNIFNGLERRKIGTKPHQIKEGNYWEYVLTYDRFDYFPNSILGYFYDAGQIFANTKGLPSFEGSALHKFLQDINSSKPEIRIKEIVKLLETEGQGKKYVSQTTSNEQLQYLITPLYLMLKDEIRKAEDIKSTNLFKHLKTLKEFGASFNYAIILLGAFFGFKKFYDAYYDNLNLRFYKSYQPVKDKKEEPEKIVSKNQTESNEPTSSKEEPVSDENQGLEDRPKSEEHTIASDLQELKVEPVIQDQPLNDQQTSEDITASTEPIVTEVVTKPEEQKIGINDNNDSESKENIESKKGDEILPTDDIKSEVSENPIEHLKKSNSDTETVIRLKNIINELLTDKTEMKLTDMGNKIKEVTGQKITNTIIKNVIKSMDNVEIVPKKKPETARKIIMQDLFNKQV</sequence>
<feature type="compositionally biased region" description="Basic and acidic residues" evidence="1">
    <location>
        <begin position="373"/>
        <end position="393"/>
    </location>
</feature>
<evidence type="ECO:0000313" key="2">
    <source>
        <dbReference type="EMBL" id="MBN7810938.1"/>
    </source>
</evidence>
<keyword evidence="3" id="KW-1185">Reference proteome</keyword>
<reference evidence="2 3" key="1">
    <citation type="submission" date="2021-03" db="EMBL/GenBank/DDBJ databases">
        <title>novel species isolated from a fishpond in China.</title>
        <authorList>
            <person name="Lu H."/>
            <person name="Cai Z."/>
        </authorList>
    </citation>
    <scope>NUCLEOTIDE SEQUENCE [LARGE SCALE GENOMIC DNA]</scope>
    <source>
        <strain evidence="2 3">H41</strain>
    </source>
</reference>
<dbReference type="Proteomes" id="UP000664317">
    <property type="component" value="Unassembled WGS sequence"/>
</dbReference>
<dbReference type="RefSeq" id="WP_206577727.1">
    <property type="nucleotide sequence ID" value="NZ_JAFKCT010000003.1"/>
</dbReference>
<evidence type="ECO:0000256" key="1">
    <source>
        <dbReference type="SAM" id="MobiDB-lite"/>
    </source>
</evidence>
<organism evidence="2 3">
    <name type="scientific">Algoriphagus oliviformis</name>
    <dbReference type="NCBI Taxonomy" id="2811231"/>
    <lineage>
        <taxon>Bacteria</taxon>
        <taxon>Pseudomonadati</taxon>
        <taxon>Bacteroidota</taxon>
        <taxon>Cytophagia</taxon>
        <taxon>Cytophagales</taxon>
        <taxon>Cyclobacteriaceae</taxon>
        <taxon>Algoriphagus</taxon>
    </lineage>
</organism>
<evidence type="ECO:0000313" key="3">
    <source>
        <dbReference type="Proteomes" id="UP000664317"/>
    </source>
</evidence>
<gene>
    <name evidence="2" type="ORF">J0A68_08230</name>
</gene>
<accession>A0ABS3C1E4</accession>
<feature type="compositionally biased region" description="Polar residues" evidence="1">
    <location>
        <begin position="349"/>
        <end position="359"/>
    </location>
</feature>
<feature type="region of interest" description="Disordered" evidence="1">
    <location>
        <begin position="341"/>
        <end position="446"/>
    </location>
</feature>
<feature type="compositionally biased region" description="Polar residues" evidence="1">
    <location>
        <begin position="400"/>
        <end position="417"/>
    </location>
</feature>
<dbReference type="EMBL" id="JAFKCT010000003">
    <property type="protein sequence ID" value="MBN7810938.1"/>
    <property type="molecule type" value="Genomic_DNA"/>
</dbReference>
<proteinExistence type="predicted"/>
<comment type="caution">
    <text evidence="2">The sequence shown here is derived from an EMBL/GenBank/DDBJ whole genome shotgun (WGS) entry which is preliminary data.</text>
</comment>